<proteinExistence type="predicted"/>
<sequence>GTAVERRSWQMEPRSKHKSSREYIISEELSRCQFGVVHRCVEIASKKTFMAKFIKVKGTDRELVLREIEALNVARHKNLIYLRTTGPHALTDYVIPPFQ</sequence>
<protein>
    <recommendedName>
        <fullName evidence="3">Protein kinase domain-containing protein</fullName>
    </recommendedName>
</protein>
<dbReference type="Proteomes" id="UP000265080">
    <property type="component" value="Chromosome 12"/>
</dbReference>
<dbReference type="InterPro" id="IPR011009">
    <property type="entry name" value="Kinase-like_dom_sf"/>
</dbReference>
<name>A0A3P8SPF5_AMPPE</name>
<keyword evidence="2" id="KW-1185">Reference proteome</keyword>
<reference evidence="1 2" key="1">
    <citation type="submission" date="2018-03" db="EMBL/GenBank/DDBJ databases">
        <title>Finding Nemo's genes: A chromosome-scale reference assembly of the genome of the orange clownfish Amphiprion percula.</title>
        <authorList>
            <person name="Lehmann R."/>
        </authorList>
    </citation>
    <scope>NUCLEOTIDE SEQUENCE</scope>
</reference>
<reference evidence="1" key="2">
    <citation type="submission" date="2025-08" db="UniProtKB">
        <authorList>
            <consortium name="Ensembl"/>
        </authorList>
    </citation>
    <scope>IDENTIFICATION</scope>
</reference>
<evidence type="ECO:0008006" key="3">
    <source>
        <dbReference type="Google" id="ProtNLM"/>
    </source>
</evidence>
<dbReference type="OMA" id="RMTLYII"/>
<dbReference type="SUPFAM" id="SSF56112">
    <property type="entry name" value="Protein kinase-like (PK-like)"/>
    <property type="match status" value="1"/>
</dbReference>
<dbReference type="STRING" id="161767.ENSAPEP00000014258"/>
<evidence type="ECO:0000313" key="2">
    <source>
        <dbReference type="Proteomes" id="UP000265080"/>
    </source>
</evidence>
<dbReference type="GeneTree" id="ENSGT01110000267173"/>
<accession>A0A3P8SPF5</accession>
<evidence type="ECO:0000313" key="1">
    <source>
        <dbReference type="Ensembl" id="ENSAPEP00000014258.1"/>
    </source>
</evidence>
<dbReference type="AlphaFoldDB" id="A0A3P8SPF5"/>
<dbReference type="Ensembl" id="ENSAPET00000014636.1">
    <property type="protein sequence ID" value="ENSAPEP00000014258.1"/>
    <property type="gene ID" value="ENSAPEG00000010177.1"/>
</dbReference>
<organism evidence="1 2">
    <name type="scientific">Amphiprion percula</name>
    <name type="common">Orange clownfish</name>
    <name type="synonym">Lutjanus percula</name>
    <dbReference type="NCBI Taxonomy" id="161767"/>
    <lineage>
        <taxon>Eukaryota</taxon>
        <taxon>Metazoa</taxon>
        <taxon>Chordata</taxon>
        <taxon>Craniata</taxon>
        <taxon>Vertebrata</taxon>
        <taxon>Euteleostomi</taxon>
        <taxon>Actinopterygii</taxon>
        <taxon>Neopterygii</taxon>
        <taxon>Teleostei</taxon>
        <taxon>Neoteleostei</taxon>
        <taxon>Acanthomorphata</taxon>
        <taxon>Ovalentaria</taxon>
        <taxon>Pomacentridae</taxon>
        <taxon>Amphiprion</taxon>
    </lineage>
</organism>
<dbReference type="Gene3D" id="3.30.200.20">
    <property type="entry name" value="Phosphorylase Kinase, domain 1"/>
    <property type="match status" value="1"/>
</dbReference>
<reference evidence="1" key="3">
    <citation type="submission" date="2025-09" db="UniProtKB">
        <authorList>
            <consortium name="Ensembl"/>
        </authorList>
    </citation>
    <scope>IDENTIFICATION</scope>
</reference>